<accession>A0A4P8L2K4</accession>
<dbReference type="Proteomes" id="UP000298602">
    <property type="component" value="Chromosome"/>
</dbReference>
<keyword evidence="6" id="KW-0812">Transmembrane</keyword>
<dbReference type="Pfam" id="PF02646">
    <property type="entry name" value="RmuC"/>
    <property type="match status" value="1"/>
</dbReference>
<dbReference type="AlphaFoldDB" id="A0A4P8L2K4"/>
<keyword evidence="8" id="KW-1185">Reference proteome</keyword>
<dbReference type="InterPro" id="IPR003798">
    <property type="entry name" value="DNA_recombination_RmuC"/>
</dbReference>
<proteinExistence type="inferred from homology"/>
<dbReference type="KEGG" id="dax:FDQ92_07650"/>
<keyword evidence="6" id="KW-1133">Transmembrane helix</keyword>
<organism evidence="7 8">
    <name type="scientific">Desulfoglaeba alkanexedens ALDC</name>
    <dbReference type="NCBI Taxonomy" id="980445"/>
    <lineage>
        <taxon>Bacteria</taxon>
        <taxon>Pseudomonadati</taxon>
        <taxon>Thermodesulfobacteriota</taxon>
        <taxon>Syntrophobacteria</taxon>
        <taxon>Syntrophobacterales</taxon>
        <taxon>Syntrophobacteraceae</taxon>
        <taxon>Desulfoglaeba</taxon>
    </lineage>
</organism>
<keyword evidence="6" id="KW-0472">Membrane</keyword>
<comment type="function">
    <text evidence="1">Involved in DNA recombination.</text>
</comment>
<dbReference type="GO" id="GO:0006310">
    <property type="term" value="P:DNA recombination"/>
    <property type="evidence" value="ECO:0007669"/>
    <property type="project" value="UniProtKB-KW"/>
</dbReference>
<sequence length="507" mass="56644">MMPRLDTLFSLLVENSGGLLLASAAFFAGLLAGVLITAALWKRRLSLETAVSTEERQRLQRELQHTQEALLHETERRAACSQLAQRVPELERELAEARVSSDRLQQELAQLQADHAALETLRAKERENAEERLAALKEAGDTMRNAFQAMASNALQANNQAFLQLAQNTLARYHQKAENDLESRRQAVAELVRPLQEALSRYEEELKGIEKERQHAYARLSQQVQSLSAAQGQLIGETANLVKALRRPQVRGRWGEMTLRRVVELAGLSTHCDFTEQPVTDTGSDRLRPDMIVSLPGNRVVVIDAKAPLQAYLDALEASTDGDRDGHLAAHARQIRSHMQQLASKHYWSQFEQTPEFVVLFLPGESFFSAALEKDPRLIETGVHQRVILATPTTLIALLRAIAYGWQQQAMTENARAVSRLGKELHDRIVLLASHFQDLGRSLGRSVQHYNRLLGAMESRVLVSARKFKELGVSAKGDIAQPEPLEGIVRHVNFPEATEGEAEESEP</sequence>
<evidence type="ECO:0000256" key="4">
    <source>
        <dbReference type="ARBA" id="ARBA00023172"/>
    </source>
</evidence>
<keyword evidence="3 5" id="KW-0175">Coiled coil</keyword>
<comment type="similarity">
    <text evidence="2">Belongs to the RmuC family.</text>
</comment>
<evidence type="ECO:0000256" key="3">
    <source>
        <dbReference type="ARBA" id="ARBA00023054"/>
    </source>
</evidence>
<feature type="transmembrane region" description="Helical" evidence="6">
    <location>
        <begin position="20"/>
        <end position="41"/>
    </location>
</feature>
<evidence type="ECO:0000256" key="2">
    <source>
        <dbReference type="ARBA" id="ARBA00009840"/>
    </source>
</evidence>
<dbReference type="EMBL" id="CP040098">
    <property type="protein sequence ID" value="QCQ22059.1"/>
    <property type="molecule type" value="Genomic_DNA"/>
</dbReference>
<dbReference type="RefSeq" id="WP_137424028.1">
    <property type="nucleotide sequence ID" value="NZ_CP040098.1"/>
</dbReference>
<gene>
    <name evidence="7" type="primary">rmuC</name>
    <name evidence="7" type="ORF">FDQ92_07650</name>
</gene>
<feature type="coiled-coil region" evidence="5">
    <location>
        <begin position="192"/>
        <end position="219"/>
    </location>
</feature>
<name>A0A4P8L2K4_9BACT</name>
<evidence type="ECO:0000256" key="1">
    <source>
        <dbReference type="ARBA" id="ARBA00003416"/>
    </source>
</evidence>
<protein>
    <submittedName>
        <fullName evidence="7">DNA recombination protein RmuC</fullName>
    </submittedName>
</protein>
<evidence type="ECO:0000256" key="5">
    <source>
        <dbReference type="SAM" id="Coils"/>
    </source>
</evidence>
<dbReference type="PANTHER" id="PTHR30563">
    <property type="entry name" value="DNA RECOMBINATION PROTEIN RMUC"/>
    <property type="match status" value="1"/>
</dbReference>
<dbReference type="OrthoDB" id="9765111at2"/>
<feature type="coiled-coil region" evidence="5">
    <location>
        <begin position="56"/>
        <end position="146"/>
    </location>
</feature>
<evidence type="ECO:0000313" key="8">
    <source>
        <dbReference type="Proteomes" id="UP000298602"/>
    </source>
</evidence>
<evidence type="ECO:0000313" key="7">
    <source>
        <dbReference type="EMBL" id="QCQ22059.1"/>
    </source>
</evidence>
<dbReference type="PANTHER" id="PTHR30563:SF0">
    <property type="entry name" value="DNA RECOMBINATION PROTEIN RMUC"/>
    <property type="match status" value="1"/>
</dbReference>
<reference evidence="7 8" key="2">
    <citation type="submission" date="2019-05" db="EMBL/GenBank/DDBJ databases">
        <authorList>
            <person name="Suflita J.M."/>
            <person name="Marks C.R."/>
        </authorList>
    </citation>
    <scope>NUCLEOTIDE SEQUENCE [LARGE SCALE GENOMIC DNA]</scope>
    <source>
        <strain evidence="7 8">ALDC</strain>
    </source>
</reference>
<keyword evidence="4" id="KW-0233">DNA recombination</keyword>
<reference evidence="7 8" key="1">
    <citation type="submission" date="2019-05" db="EMBL/GenBank/DDBJ databases">
        <title>The Complete Genome Sequence of the n-alkane-degrading Desulfoglaeba alkanexedens ALDC reveals multiple alkylsuccinate synthase gene clusters.</title>
        <authorList>
            <person name="Callaghan A.V."/>
            <person name="Davidova I.A."/>
            <person name="Duncan K.E."/>
            <person name="Morris B."/>
            <person name="McInerney M.J."/>
        </authorList>
    </citation>
    <scope>NUCLEOTIDE SEQUENCE [LARGE SCALE GENOMIC DNA]</scope>
    <source>
        <strain evidence="7 8">ALDC</strain>
    </source>
</reference>
<evidence type="ECO:0000256" key="6">
    <source>
        <dbReference type="SAM" id="Phobius"/>
    </source>
</evidence>